<name>A0A4R6JFJ4_9ACTN</name>
<evidence type="ECO:0000256" key="1">
    <source>
        <dbReference type="SAM" id="MobiDB-lite"/>
    </source>
</evidence>
<dbReference type="Proteomes" id="UP000295388">
    <property type="component" value="Unassembled WGS sequence"/>
</dbReference>
<feature type="compositionally biased region" description="Basic and acidic residues" evidence="1">
    <location>
        <begin position="51"/>
        <end position="62"/>
    </location>
</feature>
<dbReference type="AlphaFoldDB" id="A0A4R6JFJ4"/>
<feature type="region of interest" description="Disordered" evidence="1">
    <location>
        <begin position="38"/>
        <end position="62"/>
    </location>
</feature>
<comment type="caution">
    <text evidence="2">The sequence shown here is derived from an EMBL/GenBank/DDBJ whole genome shotgun (WGS) entry which is preliminary data.</text>
</comment>
<evidence type="ECO:0000313" key="2">
    <source>
        <dbReference type="EMBL" id="TDO34669.1"/>
    </source>
</evidence>
<sequence length="62" mass="6853">MRSRSHEKFCQIAVIPAIGVRLTGMTIHRLMAAIASEQVSLRGEDEPTQTTDDRNDAAAEQQ</sequence>
<gene>
    <name evidence="2" type="ORF">EV643_12628</name>
</gene>
<protein>
    <submittedName>
        <fullName evidence="2">Uncharacterized protein</fullName>
    </submittedName>
</protein>
<accession>A0A4R6JFJ4</accession>
<organism evidence="2 3">
    <name type="scientific">Kribbella caucasensis</name>
    <dbReference type="NCBI Taxonomy" id="2512215"/>
    <lineage>
        <taxon>Bacteria</taxon>
        <taxon>Bacillati</taxon>
        <taxon>Actinomycetota</taxon>
        <taxon>Actinomycetes</taxon>
        <taxon>Propionibacteriales</taxon>
        <taxon>Kribbellaceae</taxon>
        <taxon>Kribbella</taxon>
    </lineage>
</organism>
<evidence type="ECO:0000313" key="3">
    <source>
        <dbReference type="Proteomes" id="UP000295388"/>
    </source>
</evidence>
<keyword evidence="3" id="KW-1185">Reference proteome</keyword>
<dbReference type="EMBL" id="SNWQ01000026">
    <property type="protein sequence ID" value="TDO34669.1"/>
    <property type="molecule type" value="Genomic_DNA"/>
</dbReference>
<proteinExistence type="predicted"/>
<reference evidence="2 3" key="1">
    <citation type="submission" date="2019-03" db="EMBL/GenBank/DDBJ databases">
        <title>Genomic Encyclopedia of Type Strains, Phase III (KMG-III): the genomes of soil and plant-associated and newly described type strains.</title>
        <authorList>
            <person name="Whitman W."/>
        </authorList>
    </citation>
    <scope>NUCLEOTIDE SEQUENCE [LARGE SCALE GENOMIC DNA]</scope>
    <source>
        <strain evidence="2 3">VKM Ac-2527</strain>
    </source>
</reference>